<name>W2CDV4_9BACT</name>
<evidence type="ECO:0000259" key="1">
    <source>
        <dbReference type="Pfam" id="PF13612"/>
    </source>
</evidence>
<dbReference type="EMBL" id="AYYC01000622">
    <property type="protein sequence ID" value="ETK04666.1"/>
    <property type="molecule type" value="Genomic_DNA"/>
</dbReference>
<accession>W2CDV4</accession>
<dbReference type="InterPro" id="IPR025668">
    <property type="entry name" value="Tnp_DDE_dom"/>
</dbReference>
<proteinExistence type="predicted"/>
<protein>
    <recommendedName>
        <fullName evidence="1">Transposase DDE domain-containing protein</fullName>
    </recommendedName>
</protein>
<organism evidence="2 3">
    <name type="scientific">Tannerella sp. oral taxon BU063 isolate Cell 5</name>
    <dbReference type="NCBI Taxonomy" id="1410950"/>
    <lineage>
        <taxon>Bacteria</taxon>
        <taxon>Pseudomonadati</taxon>
        <taxon>Bacteroidota</taxon>
        <taxon>Bacteroidia</taxon>
        <taxon>Bacteroidales</taxon>
        <taxon>Tannerellaceae</taxon>
        <taxon>Tannerella</taxon>
    </lineage>
</organism>
<evidence type="ECO:0000313" key="3">
    <source>
        <dbReference type="Proteomes" id="UP000018872"/>
    </source>
</evidence>
<gene>
    <name evidence="2" type="ORF">T229_07730</name>
</gene>
<feature type="domain" description="Transposase DDE" evidence="1">
    <location>
        <begin position="11"/>
        <end position="98"/>
    </location>
</feature>
<evidence type="ECO:0000313" key="2">
    <source>
        <dbReference type="EMBL" id="ETK04666.1"/>
    </source>
</evidence>
<sequence length="131" mass="15368">MTRENFPGFLLTPDNVDDRTPLKIINFHKRIFGKLFADSGYISKDLFEQLFIDGVHLITRLKKRKKKALMLQYDKIMLRKRSPIETVNDQLKNICQIELDPPSMLPELHHQSIIGVGSFLLLRQKAFHQYC</sequence>
<dbReference type="AlphaFoldDB" id="W2CDV4"/>
<dbReference type="Proteomes" id="UP000018872">
    <property type="component" value="Unassembled WGS sequence"/>
</dbReference>
<dbReference type="Pfam" id="PF13612">
    <property type="entry name" value="DDE_Tnp_1_3"/>
    <property type="match status" value="1"/>
</dbReference>
<comment type="caution">
    <text evidence="2">The sequence shown here is derived from an EMBL/GenBank/DDBJ whole genome shotgun (WGS) entry which is preliminary data.</text>
</comment>
<reference evidence="2 3" key="1">
    <citation type="submission" date="2013-11" db="EMBL/GenBank/DDBJ databases">
        <title>Single cell genomics of uncultured Tannerella BU063 (oral taxon 286).</title>
        <authorList>
            <person name="Beall C.J."/>
            <person name="Campbell A.G."/>
            <person name="Griffen A.L."/>
            <person name="Podar M."/>
            <person name="Leys E.J."/>
        </authorList>
    </citation>
    <scope>NUCLEOTIDE SEQUENCE [LARGE SCALE GENOMIC DNA]</scope>
    <source>
        <strain evidence="2">Cell 5</strain>
    </source>
</reference>